<name>A0A099ETQ0_9RHOB</name>
<reference evidence="1 2" key="1">
    <citation type="submission" date="2014-09" db="EMBL/GenBank/DDBJ databases">
        <authorList>
            <person name="McGinnis J.M."/>
            <person name="Wolfgang W.J."/>
        </authorList>
    </citation>
    <scope>NUCLEOTIDE SEQUENCE [LARGE SCALE GENOMIC DNA]</scope>
    <source>
        <strain evidence="1 2">JCM 14014</strain>
    </source>
</reference>
<organism evidence="1 2">
    <name type="scientific">Paracoccus halophilus</name>
    <dbReference type="NCBI Taxonomy" id="376733"/>
    <lineage>
        <taxon>Bacteria</taxon>
        <taxon>Pseudomonadati</taxon>
        <taxon>Pseudomonadota</taxon>
        <taxon>Alphaproteobacteria</taxon>
        <taxon>Rhodobacterales</taxon>
        <taxon>Paracoccaceae</taxon>
        <taxon>Paracoccus</taxon>
    </lineage>
</organism>
<evidence type="ECO:0000313" key="1">
    <source>
        <dbReference type="EMBL" id="KGJ01644.1"/>
    </source>
</evidence>
<reference evidence="1 2" key="2">
    <citation type="submission" date="2014-10" db="EMBL/GenBank/DDBJ databases">
        <title>Paracoccus sanguinis sp. nov., isolated from clinical specimens of New York State patients.</title>
        <authorList>
            <person name="Mingle L.A."/>
            <person name="Cole J.A."/>
            <person name="Lapierre P."/>
            <person name="Musser K.A."/>
        </authorList>
    </citation>
    <scope>NUCLEOTIDE SEQUENCE [LARGE SCALE GENOMIC DNA]</scope>
    <source>
        <strain evidence="1 2">JCM 14014</strain>
    </source>
</reference>
<keyword evidence="2" id="KW-1185">Reference proteome</keyword>
<evidence type="ECO:0000313" key="2">
    <source>
        <dbReference type="Proteomes" id="UP000029846"/>
    </source>
</evidence>
<dbReference type="EMBL" id="JRKN01000069">
    <property type="protein sequence ID" value="KGJ01644.1"/>
    <property type="molecule type" value="Genomic_DNA"/>
</dbReference>
<sequence length="95" mass="10462">MICGQRTQRAIRRLSGDLSEPGEKFIASILCIIAPRWGVGSRSVAIDIIFTADMRMRKSVQTCQMLDGLKITSPWSAVVSPPTSDDGYKGLLHRV</sequence>
<comment type="caution">
    <text evidence="1">The sequence shown here is derived from an EMBL/GenBank/DDBJ whole genome shotgun (WGS) entry which is preliminary data.</text>
</comment>
<dbReference type="AlphaFoldDB" id="A0A099ETQ0"/>
<protein>
    <submittedName>
        <fullName evidence="1">Uncharacterized protein</fullName>
    </submittedName>
</protein>
<accession>A0A099ETQ0</accession>
<dbReference type="Proteomes" id="UP000029846">
    <property type="component" value="Unassembled WGS sequence"/>
</dbReference>
<proteinExistence type="predicted"/>
<gene>
    <name evidence="1" type="ORF">IT41_19645</name>
</gene>